<proteinExistence type="predicted"/>
<dbReference type="KEGG" id="ima:PO878_02555"/>
<dbReference type="NCBIfam" id="TIGR03557">
    <property type="entry name" value="F420_G6P_family"/>
    <property type="match status" value="1"/>
</dbReference>
<feature type="domain" description="Luciferase-like" evidence="2">
    <location>
        <begin position="13"/>
        <end position="292"/>
    </location>
</feature>
<dbReference type="RefSeq" id="WP_272737122.1">
    <property type="nucleotide sequence ID" value="NZ_CP116942.1"/>
</dbReference>
<dbReference type="Gene3D" id="3.20.20.30">
    <property type="entry name" value="Luciferase-like domain"/>
    <property type="match status" value="1"/>
</dbReference>
<gene>
    <name evidence="3" type="ORF">PO878_02555</name>
</gene>
<dbReference type="PANTHER" id="PTHR43244">
    <property type="match status" value="1"/>
</dbReference>
<dbReference type="EC" id="1.-.-.-" evidence="3"/>
<dbReference type="PANTHER" id="PTHR43244:SF1">
    <property type="entry name" value="5,10-METHYLENETETRAHYDROMETHANOPTERIN REDUCTASE"/>
    <property type="match status" value="1"/>
</dbReference>
<organism evidence="3 4">
    <name type="scientific">Iamia majanohamensis</name>
    <dbReference type="NCBI Taxonomy" id="467976"/>
    <lineage>
        <taxon>Bacteria</taxon>
        <taxon>Bacillati</taxon>
        <taxon>Actinomycetota</taxon>
        <taxon>Acidimicrobiia</taxon>
        <taxon>Acidimicrobiales</taxon>
        <taxon>Iamiaceae</taxon>
        <taxon>Iamia</taxon>
    </lineage>
</organism>
<dbReference type="Pfam" id="PF00296">
    <property type="entry name" value="Bac_luciferase"/>
    <property type="match status" value="1"/>
</dbReference>
<evidence type="ECO:0000256" key="1">
    <source>
        <dbReference type="ARBA" id="ARBA00023002"/>
    </source>
</evidence>
<accession>A0AAE9YH00</accession>
<evidence type="ECO:0000313" key="4">
    <source>
        <dbReference type="Proteomes" id="UP001216390"/>
    </source>
</evidence>
<dbReference type="InterPro" id="IPR036661">
    <property type="entry name" value="Luciferase-like_sf"/>
</dbReference>
<dbReference type="Proteomes" id="UP001216390">
    <property type="component" value="Chromosome"/>
</dbReference>
<dbReference type="EMBL" id="CP116942">
    <property type="protein sequence ID" value="WCO67601.1"/>
    <property type="molecule type" value="Genomic_DNA"/>
</dbReference>
<keyword evidence="1 3" id="KW-0560">Oxidoreductase</keyword>
<name>A0AAE9YH00_9ACTN</name>
<sequence length="318" mass="34602">MARYGIKLMSELRSARELVDHARAAEDHGLAFACISDHIHPWLPEHDHSPFAWSMLGAVAQATSGLDLATGLTCPIGRYHPIIVAHAAATVATLTDRQVTLAVGAGERLNEHVTGDGFPAVDVRHEMLEEAIVAIRELWEGGWVTQRGDHFDVEDARIYDLPERPIELVVGVSGPASLDLAQRTGADGIMAVEPDADLVDGWADRDGDRAATWTEVPFAWAPTEEEGLRLAHERMRFALPGWKVMSELPNPVNFGAATDLVRPEDVAEQIPHGPDPAAYVEAVRSFTDAGFAHVSIIPVGDDVEGTLRFWRDEVAPAL</sequence>
<evidence type="ECO:0000259" key="2">
    <source>
        <dbReference type="Pfam" id="PF00296"/>
    </source>
</evidence>
<evidence type="ECO:0000313" key="3">
    <source>
        <dbReference type="EMBL" id="WCO67601.1"/>
    </source>
</evidence>
<dbReference type="AlphaFoldDB" id="A0AAE9YH00"/>
<dbReference type="CDD" id="cd01097">
    <property type="entry name" value="Tetrahydromethanopterin_reductase"/>
    <property type="match status" value="1"/>
</dbReference>
<reference evidence="3" key="1">
    <citation type="submission" date="2023-01" db="EMBL/GenBank/DDBJ databases">
        <title>The diversity of Class Acidimicrobiia in South China Sea sediment environments and the proposal of Iamia marina sp. nov., a novel species of the genus Iamia.</title>
        <authorList>
            <person name="He Y."/>
            <person name="Tian X."/>
        </authorList>
    </citation>
    <scope>NUCLEOTIDE SEQUENCE</scope>
    <source>
        <strain evidence="3">DSM 19957</strain>
    </source>
</reference>
<dbReference type="InterPro" id="IPR011251">
    <property type="entry name" value="Luciferase-like_dom"/>
</dbReference>
<dbReference type="GO" id="GO:0016705">
    <property type="term" value="F:oxidoreductase activity, acting on paired donors, with incorporation or reduction of molecular oxygen"/>
    <property type="evidence" value="ECO:0007669"/>
    <property type="project" value="InterPro"/>
</dbReference>
<dbReference type="SUPFAM" id="SSF51679">
    <property type="entry name" value="Bacterial luciferase-like"/>
    <property type="match status" value="1"/>
</dbReference>
<protein>
    <submittedName>
        <fullName evidence="3">TIGR03557 family F420-dependent LLM class oxidoreductase</fullName>
        <ecNumber evidence="3">1.-.-.-</ecNumber>
    </submittedName>
</protein>
<dbReference type="InterPro" id="IPR050564">
    <property type="entry name" value="F420-G6PD/mer"/>
</dbReference>
<keyword evidence="4" id="KW-1185">Reference proteome</keyword>
<dbReference type="InterPro" id="IPR019945">
    <property type="entry name" value="F420_G6P_DH-rel"/>
</dbReference>